<dbReference type="SUPFAM" id="SSF82861">
    <property type="entry name" value="Mechanosensitive channel protein MscS (YggB), transmembrane region"/>
    <property type="match status" value="1"/>
</dbReference>
<evidence type="ECO:0000256" key="6">
    <source>
        <dbReference type="ARBA" id="ARBA00023136"/>
    </source>
</evidence>
<sequence>MLQRLFLVVLTLQLILAQQLLLGQVSSQQVLTQGNTETVQAPQASLEQNIKRIQQFNIAINSIIRGLEAEVDTTILADILPSAERIATVIQSRLDSQESRINLRYINALDNLLSGIKSQLNEAEKPVLVKMEQLLGFRTVVDSIKTDGIWQLGKESTIGFEEYTQAKKDLSKKLGQLEKSLQEARMVNANYLSRISRVSINLALVGERIQSQRRTLERSLLDKENNYLWEKRDFPDTERLLDIFKASLRFNGLIVSRYITSHMGVLFFLLTSIGVLYWWTSTNIKKIEQEKEFASIILGRLVYIHKFTLVASSLLILAISPFFFTNPPVTLFAVILFFMVSFSGILLTNRINKPALKVWGGLFILFVFSLISNLYWEISYNERWYLLAFGIIAILLGLQLKKVIATDAENSLPPYLSKITNVYIGFQAVAILANILGRFSLAKMLGITATLSLMHAVSLLVFLIVIKEMIYLQIEVSRKNQSEFTSMIDFKDIQQRITKLFSLLAIAIWGYYFFESLSLLDTLLEAIGNSLAKPRNILNASFTFGQVAVFILVVYISSFLANNVAYFASIKDQQYAAAKKKRLGSAILLLRLGVLSVGFLIAIAASGIPVDKIAIVLGALSVGIGFGLQTIVNNLVSGIILAFEKPIEIGDIIQVGTIEGTVSDIGIRASKIKNYDGAEIIIPNGDLLAQQLTNWTLSDKKRRVELIIGVGYQSDPDLVTQLIYEQLTREGILTLPVPRVYLQTFADNSINFRVLFWVDDIDVWIIIRDEVMRAIFKSFKTNNIEIPFPQRDLHIKSYPGVIKESVIKPTDQKGPSEEDSQ</sequence>
<dbReference type="RefSeq" id="WP_189579640.1">
    <property type="nucleotide sequence ID" value="NZ_BMYF01000006.1"/>
</dbReference>
<dbReference type="PANTHER" id="PTHR30347">
    <property type="entry name" value="POTASSIUM CHANNEL RELATED"/>
    <property type="match status" value="1"/>
</dbReference>
<feature type="transmembrane region" description="Helical" evidence="8">
    <location>
        <begin position="359"/>
        <end position="378"/>
    </location>
</feature>
<comment type="subcellular location">
    <subcellularLocation>
        <location evidence="1">Cell membrane</location>
        <topology evidence="1">Multi-pass membrane protein</topology>
    </subcellularLocation>
</comment>
<accession>A0A8J3CV26</accession>
<feature type="transmembrane region" description="Helical" evidence="8">
    <location>
        <begin position="544"/>
        <end position="567"/>
    </location>
</feature>
<evidence type="ECO:0000256" key="7">
    <source>
        <dbReference type="SAM" id="Coils"/>
    </source>
</evidence>
<proteinExistence type="inferred from homology"/>
<dbReference type="Proteomes" id="UP000642809">
    <property type="component" value="Unassembled WGS sequence"/>
</dbReference>
<keyword evidence="7" id="KW-0175">Coiled coil</keyword>
<evidence type="ECO:0000313" key="11">
    <source>
        <dbReference type="EMBL" id="GHB33210.1"/>
    </source>
</evidence>
<feature type="domain" description="Mechanosensitive ion channel MscS" evidence="9">
    <location>
        <begin position="630"/>
        <end position="696"/>
    </location>
</feature>
<dbReference type="SUPFAM" id="SSF82689">
    <property type="entry name" value="Mechanosensitive channel protein MscS (YggB), C-terminal domain"/>
    <property type="match status" value="1"/>
</dbReference>
<keyword evidence="4 8" id="KW-0812">Transmembrane</keyword>
<dbReference type="Gene3D" id="3.30.70.100">
    <property type="match status" value="1"/>
</dbReference>
<dbReference type="AlphaFoldDB" id="A0A8J3CV26"/>
<evidence type="ECO:0000256" key="1">
    <source>
        <dbReference type="ARBA" id="ARBA00004651"/>
    </source>
</evidence>
<gene>
    <name evidence="11" type="ORF">GCM10008106_12680</name>
</gene>
<dbReference type="InterPro" id="IPR049278">
    <property type="entry name" value="MS_channel_C"/>
</dbReference>
<comment type="similarity">
    <text evidence="2">Belongs to the MscS (TC 1.A.23) family.</text>
</comment>
<feature type="domain" description="Mechanosensitive ion channel MscS C-terminal" evidence="10">
    <location>
        <begin position="704"/>
        <end position="786"/>
    </location>
</feature>
<comment type="caution">
    <text evidence="11">The sequence shown here is derived from an EMBL/GenBank/DDBJ whole genome shotgun (WGS) entry which is preliminary data.</text>
</comment>
<feature type="transmembrane region" description="Helical" evidence="8">
    <location>
        <begin position="445"/>
        <end position="466"/>
    </location>
</feature>
<dbReference type="InterPro" id="IPR011066">
    <property type="entry name" value="MscS_channel_C_sf"/>
</dbReference>
<reference evidence="11" key="1">
    <citation type="journal article" date="2014" name="Int. J. Syst. Evol. Microbiol.">
        <title>Complete genome sequence of Corynebacterium casei LMG S-19264T (=DSM 44701T), isolated from a smear-ripened cheese.</title>
        <authorList>
            <consortium name="US DOE Joint Genome Institute (JGI-PGF)"/>
            <person name="Walter F."/>
            <person name="Albersmeier A."/>
            <person name="Kalinowski J."/>
            <person name="Ruckert C."/>
        </authorList>
    </citation>
    <scope>NUCLEOTIDE SEQUENCE</scope>
    <source>
        <strain evidence="11">KCTC 23224</strain>
    </source>
</reference>
<dbReference type="InterPro" id="IPR006685">
    <property type="entry name" value="MscS_channel_2nd"/>
</dbReference>
<feature type="transmembrane region" description="Helical" evidence="8">
    <location>
        <begin position="614"/>
        <end position="636"/>
    </location>
</feature>
<evidence type="ECO:0000256" key="8">
    <source>
        <dbReference type="SAM" id="Phobius"/>
    </source>
</evidence>
<feature type="transmembrane region" description="Helical" evidence="8">
    <location>
        <begin position="258"/>
        <end position="280"/>
    </location>
</feature>
<dbReference type="PANTHER" id="PTHR30347:SF1">
    <property type="entry name" value="MECHANOSENSITIVE CHANNEL MSCK"/>
    <property type="match status" value="1"/>
</dbReference>
<feature type="transmembrane region" description="Helical" evidence="8">
    <location>
        <begin position="384"/>
        <end position="400"/>
    </location>
</feature>
<dbReference type="InterPro" id="IPR023408">
    <property type="entry name" value="MscS_beta-dom_sf"/>
</dbReference>
<dbReference type="Pfam" id="PF21082">
    <property type="entry name" value="MS_channel_3rd"/>
    <property type="match status" value="1"/>
</dbReference>
<dbReference type="PROSITE" id="PS01246">
    <property type="entry name" value="UPF0003"/>
    <property type="match status" value="1"/>
</dbReference>
<evidence type="ECO:0000256" key="3">
    <source>
        <dbReference type="ARBA" id="ARBA00022475"/>
    </source>
</evidence>
<feature type="transmembrane region" description="Helical" evidence="8">
    <location>
        <begin position="329"/>
        <end position="347"/>
    </location>
</feature>
<dbReference type="GO" id="GO:0008381">
    <property type="term" value="F:mechanosensitive monoatomic ion channel activity"/>
    <property type="evidence" value="ECO:0007669"/>
    <property type="project" value="UniProtKB-ARBA"/>
</dbReference>
<protein>
    <recommendedName>
        <fullName evidence="13">Mechanosensitive ion channel</fullName>
    </recommendedName>
</protein>
<evidence type="ECO:0000256" key="4">
    <source>
        <dbReference type="ARBA" id="ARBA00022692"/>
    </source>
</evidence>
<keyword evidence="5 8" id="KW-1133">Transmembrane helix</keyword>
<dbReference type="InterPro" id="IPR006686">
    <property type="entry name" value="MscS_channel_CS"/>
</dbReference>
<feature type="transmembrane region" description="Helical" evidence="8">
    <location>
        <begin position="301"/>
        <end position="323"/>
    </location>
</feature>
<dbReference type="GO" id="GO:0005886">
    <property type="term" value="C:plasma membrane"/>
    <property type="evidence" value="ECO:0007669"/>
    <property type="project" value="UniProtKB-SubCell"/>
</dbReference>
<feature type="coiled-coil region" evidence="7">
    <location>
        <begin position="160"/>
        <end position="187"/>
    </location>
</feature>
<evidence type="ECO:0000256" key="5">
    <source>
        <dbReference type="ARBA" id="ARBA00022989"/>
    </source>
</evidence>
<keyword evidence="12" id="KW-1185">Reference proteome</keyword>
<keyword evidence="6 8" id="KW-0472">Membrane</keyword>
<feature type="transmembrane region" description="Helical" evidence="8">
    <location>
        <begin position="497"/>
        <end position="514"/>
    </location>
</feature>
<evidence type="ECO:0000259" key="9">
    <source>
        <dbReference type="Pfam" id="PF00924"/>
    </source>
</evidence>
<evidence type="ECO:0000313" key="12">
    <source>
        <dbReference type="Proteomes" id="UP000642809"/>
    </source>
</evidence>
<dbReference type="Gene3D" id="2.30.30.60">
    <property type="match status" value="1"/>
</dbReference>
<dbReference type="EMBL" id="BMYF01000006">
    <property type="protein sequence ID" value="GHB33210.1"/>
    <property type="molecule type" value="Genomic_DNA"/>
</dbReference>
<name>A0A8J3CV26_9BACT</name>
<feature type="transmembrane region" description="Helical" evidence="8">
    <location>
        <begin position="421"/>
        <end position="439"/>
    </location>
</feature>
<reference evidence="11" key="2">
    <citation type="submission" date="2020-09" db="EMBL/GenBank/DDBJ databases">
        <authorList>
            <person name="Sun Q."/>
            <person name="Kim S."/>
        </authorList>
    </citation>
    <scope>NUCLEOTIDE SEQUENCE</scope>
    <source>
        <strain evidence="11">KCTC 23224</strain>
    </source>
</reference>
<dbReference type="InterPro" id="IPR010920">
    <property type="entry name" value="LSM_dom_sf"/>
</dbReference>
<dbReference type="InterPro" id="IPR052702">
    <property type="entry name" value="MscS-like_channel"/>
</dbReference>
<feature type="transmembrane region" description="Helical" evidence="8">
    <location>
        <begin position="588"/>
        <end position="608"/>
    </location>
</feature>
<dbReference type="InterPro" id="IPR011014">
    <property type="entry name" value="MscS_channel_TM-2"/>
</dbReference>
<dbReference type="Pfam" id="PF00924">
    <property type="entry name" value="MS_channel_2nd"/>
    <property type="match status" value="1"/>
</dbReference>
<dbReference type="SUPFAM" id="SSF50182">
    <property type="entry name" value="Sm-like ribonucleoproteins"/>
    <property type="match status" value="1"/>
</dbReference>
<organism evidence="11 12">
    <name type="scientific">Mongoliitalea lutea</name>
    <dbReference type="NCBI Taxonomy" id="849756"/>
    <lineage>
        <taxon>Bacteria</taxon>
        <taxon>Pseudomonadati</taxon>
        <taxon>Bacteroidota</taxon>
        <taxon>Cytophagia</taxon>
        <taxon>Cytophagales</taxon>
        <taxon>Cyclobacteriaceae</taxon>
        <taxon>Mongoliitalea</taxon>
    </lineage>
</organism>
<evidence type="ECO:0008006" key="13">
    <source>
        <dbReference type="Google" id="ProtNLM"/>
    </source>
</evidence>
<dbReference type="Gene3D" id="1.10.287.1260">
    <property type="match status" value="1"/>
</dbReference>
<keyword evidence="3" id="KW-1003">Cell membrane</keyword>
<evidence type="ECO:0000256" key="2">
    <source>
        <dbReference type="ARBA" id="ARBA00008017"/>
    </source>
</evidence>
<evidence type="ECO:0000259" key="10">
    <source>
        <dbReference type="Pfam" id="PF21082"/>
    </source>
</evidence>